<feature type="region of interest" description="Disordered" evidence="1">
    <location>
        <begin position="131"/>
        <end position="154"/>
    </location>
</feature>
<sequence>MASMSLTSILTKSHNAGAMVVRNPWSSRVFVPVALRPFQKSVRHESVTTQACDKAADAAGQGTSELKMAGQEMKDKAASTAEDMNQKTKDAAGKAADTAQDLTEKAKQTAQDAWGSVKDTTQKIKETVVGKAEESKDSIKQNAEKVKREMDMKN</sequence>
<comment type="caution">
    <text evidence="2">The sequence shown here is derived from an EMBL/GenBank/DDBJ whole genome shotgun (WGS) entry which is preliminary data.</text>
</comment>
<dbReference type="PANTHER" id="PTHR47372:SF32">
    <property type="entry name" value="EMBRYOGENESIS ABUNDANT PROTEIN FAMILY PROTEIN, PUTATIVE-RELATED"/>
    <property type="match status" value="1"/>
</dbReference>
<protein>
    <recommendedName>
        <fullName evidence="4">Late embryogenesis abundant protein</fullName>
    </recommendedName>
</protein>
<name>A0AAV6LSE3_9ERIC</name>
<organism evidence="2 3">
    <name type="scientific">Rhododendron griersonianum</name>
    <dbReference type="NCBI Taxonomy" id="479676"/>
    <lineage>
        <taxon>Eukaryota</taxon>
        <taxon>Viridiplantae</taxon>
        <taxon>Streptophyta</taxon>
        <taxon>Embryophyta</taxon>
        <taxon>Tracheophyta</taxon>
        <taxon>Spermatophyta</taxon>
        <taxon>Magnoliopsida</taxon>
        <taxon>eudicotyledons</taxon>
        <taxon>Gunneridae</taxon>
        <taxon>Pentapetalae</taxon>
        <taxon>asterids</taxon>
        <taxon>Ericales</taxon>
        <taxon>Ericaceae</taxon>
        <taxon>Ericoideae</taxon>
        <taxon>Rhodoreae</taxon>
        <taxon>Rhododendron</taxon>
    </lineage>
</organism>
<keyword evidence="3" id="KW-1185">Reference proteome</keyword>
<dbReference type="Proteomes" id="UP000823749">
    <property type="component" value="Chromosome 1"/>
</dbReference>
<evidence type="ECO:0000313" key="3">
    <source>
        <dbReference type="Proteomes" id="UP000823749"/>
    </source>
</evidence>
<reference evidence="2" key="1">
    <citation type="submission" date="2020-08" db="EMBL/GenBank/DDBJ databases">
        <title>Plant Genome Project.</title>
        <authorList>
            <person name="Zhang R.-G."/>
        </authorList>
    </citation>
    <scope>NUCLEOTIDE SEQUENCE</scope>
    <source>
        <strain evidence="2">WSP0</strain>
        <tissue evidence="2">Leaf</tissue>
    </source>
</reference>
<evidence type="ECO:0008006" key="4">
    <source>
        <dbReference type="Google" id="ProtNLM"/>
    </source>
</evidence>
<gene>
    <name evidence="2" type="ORF">RHGRI_002781</name>
</gene>
<dbReference type="AlphaFoldDB" id="A0AAV6LSE3"/>
<dbReference type="EMBL" id="JACTNZ010000001">
    <property type="protein sequence ID" value="KAG5567329.1"/>
    <property type="molecule type" value="Genomic_DNA"/>
</dbReference>
<accession>A0AAV6LSE3</accession>
<feature type="region of interest" description="Disordered" evidence="1">
    <location>
        <begin position="74"/>
        <end position="117"/>
    </location>
</feature>
<dbReference type="PANTHER" id="PTHR47372">
    <property type="entry name" value="DAUER UP-REGULATED-RELATED"/>
    <property type="match status" value="1"/>
</dbReference>
<evidence type="ECO:0000313" key="2">
    <source>
        <dbReference type="EMBL" id="KAG5567329.1"/>
    </source>
</evidence>
<dbReference type="SUPFAM" id="SSF58113">
    <property type="entry name" value="Apolipoprotein A-I"/>
    <property type="match status" value="1"/>
</dbReference>
<proteinExistence type="predicted"/>
<dbReference type="Gene3D" id="1.20.120.20">
    <property type="entry name" value="Apolipoprotein"/>
    <property type="match status" value="1"/>
</dbReference>
<evidence type="ECO:0000256" key="1">
    <source>
        <dbReference type="SAM" id="MobiDB-lite"/>
    </source>
</evidence>